<dbReference type="Proteomes" id="UP001300745">
    <property type="component" value="Unassembled WGS sequence"/>
</dbReference>
<feature type="region of interest" description="Disordered" evidence="1">
    <location>
        <begin position="118"/>
        <end position="187"/>
    </location>
</feature>
<evidence type="ECO:0000313" key="3">
    <source>
        <dbReference type="EMBL" id="MCX2940425.1"/>
    </source>
</evidence>
<reference evidence="3 4" key="1">
    <citation type="submission" date="2022-11" db="EMBL/GenBank/DDBJ databases">
        <title>Mycobacterium sp. nov.</title>
        <authorList>
            <person name="Papic B."/>
            <person name="Spicic S."/>
            <person name="Duvnjak S."/>
        </authorList>
    </citation>
    <scope>NUCLEOTIDE SEQUENCE [LARGE SCALE GENOMIC DNA]</scope>
    <source>
        <strain evidence="3 4">CVI_P4</strain>
    </source>
</reference>
<keyword evidence="2" id="KW-0472">Membrane</keyword>
<feature type="transmembrane region" description="Helical" evidence="2">
    <location>
        <begin position="31"/>
        <end position="61"/>
    </location>
</feature>
<sequence length="202" mass="21334">MVLAAGAVYWSTALGSVWTVPRAAVRAVLQLAAVAAVLTTALSRLWTSLLVLGVMFIAATITAARRSQSNRSWLLAVALAAGLISVVPLLLASGLVPMTGVAIVPIVGIRWTRSTDQEFGNQHHHGDPAAAYRTEQDGPPGSAANRCDSTDQHQPHGLTGRAAPIRNRHKDLGQPQVTVSGQPSGRRVIDDDHTVALQHVVE</sequence>
<comment type="caution">
    <text evidence="3">The sequence shown here is derived from an EMBL/GenBank/DDBJ whole genome shotgun (WGS) entry which is preliminary data.</text>
</comment>
<name>A0ABT3SLM4_9MYCO</name>
<evidence type="ECO:0000256" key="2">
    <source>
        <dbReference type="SAM" id="Phobius"/>
    </source>
</evidence>
<dbReference type="InterPro" id="IPR005226">
    <property type="entry name" value="UPF0014_fam"/>
</dbReference>
<organism evidence="3 4">
    <name type="scientific">Mycobacterium pinniadriaticum</name>
    <dbReference type="NCBI Taxonomy" id="2994102"/>
    <lineage>
        <taxon>Bacteria</taxon>
        <taxon>Bacillati</taxon>
        <taxon>Actinomycetota</taxon>
        <taxon>Actinomycetes</taxon>
        <taxon>Mycobacteriales</taxon>
        <taxon>Mycobacteriaceae</taxon>
        <taxon>Mycobacterium</taxon>
    </lineage>
</organism>
<feature type="transmembrane region" description="Helical" evidence="2">
    <location>
        <begin position="73"/>
        <end position="96"/>
    </location>
</feature>
<evidence type="ECO:0000313" key="4">
    <source>
        <dbReference type="Proteomes" id="UP001300745"/>
    </source>
</evidence>
<dbReference type="Pfam" id="PF03649">
    <property type="entry name" value="UPF0014"/>
    <property type="match status" value="1"/>
</dbReference>
<dbReference type="EMBL" id="JAPJDO010000039">
    <property type="protein sequence ID" value="MCX2940425.1"/>
    <property type="molecule type" value="Genomic_DNA"/>
</dbReference>
<evidence type="ECO:0000256" key="1">
    <source>
        <dbReference type="SAM" id="MobiDB-lite"/>
    </source>
</evidence>
<gene>
    <name evidence="3" type="ORF">ORI27_27400</name>
</gene>
<dbReference type="RefSeq" id="WP_266000277.1">
    <property type="nucleotide sequence ID" value="NZ_JAPJDN010000039.1"/>
</dbReference>
<keyword evidence="4" id="KW-1185">Reference proteome</keyword>
<keyword evidence="2" id="KW-1133">Transmembrane helix</keyword>
<proteinExistence type="predicted"/>
<accession>A0ABT3SLM4</accession>
<keyword evidence="2" id="KW-0812">Transmembrane</keyword>
<protein>
    <submittedName>
        <fullName evidence="3">ABC transporter permease</fullName>
    </submittedName>
</protein>